<accession>A0A382BWH5</accession>
<dbReference type="PANTHER" id="PTHR11846:SF0">
    <property type="entry name" value="ADENYLOSUCCINATE SYNTHETASE"/>
    <property type="match status" value="1"/>
</dbReference>
<dbReference type="PROSITE" id="PS00513">
    <property type="entry name" value="ADENYLOSUCCIN_SYN_2"/>
    <property type="match status" value="1"/>
</dbReference>
<dbReference type="NCBIfam" id="TIGR00184">
    <property type="entry name" value="purA"/>
    <property type="match status" value="1"/>
</dbReference>
<evidence type="ECO:0000256" key="4">
    <source>
        <dbReference type="ARBA" id="ARBA00022741"/>
    </source>
</evidence>
<dbReference type="NCBIfam" id="NF002223">
    <property type="entry name" value="PRK01117.1"/>
    <property type="match status" value="1"/>
</dbReference>
<dbReference type="GO" id="GO:0005525">
    <property type="term" value="F:GTP binding"/>
    <property type="evidence" value="ECO:0007669"/>
    <property type="project" value="UniProtKB-KW"/>
</dbReference>
<dbReference type="InterPro" id="IPR027417">
    <property type="entry name" value="P-loop_NTPase"/>
</dbReference>
<dbReference type="PANTHER" id="PTHR11846">
    <property type="entry name" value="ADENYLOSUCCINATE SYNTHETASE"/>
    <property type="match status" value="1"/>
</dbReference>
<dbReference type="HAMAP" id="MF_00011">
    <property type="entry name" value="Adenylosucc_synth"/>
    <property type="match status" value="1"/>
</dbReference>
<gene>
    <name evidence="8" type="ORF">METZ01_LOCUS170267</name>
</gene>
<evidence type="ECO:0000256" key="1">
    <source>
        <dbReference type="ARBA" id="ARBA00011738"/>
    </source>
</evidence>
<dbReference type="GO" id="GO:0005737">
    <property type="term" value="C:cytoplasm"/>
    <property type="evidence" value="ECO:0007669"/>
    <property type="project" value="TreeGrafter"/>
</dbReference>
<dbReference type="InterPro" id="IPR001114">
    <property type="entry name" value="Adenylosuccinate_synthetase"/>
</dbReference>
<dbReference type="FunFam" id="1.10.300.10:FF:000001">
    <property type="entry name" value="Adenylosuccinate synthetase"/>
    <property type="match status" value="1"/>
</dbReference>
<evidence type="ECO:0000256" key="6">
    <source>
        <dbReference type="ARBA" id="ARBA00022842"/>
    </source>
</evidence>
<evidence type="ECO:0000313" key="8">
    <source>
        <dbReference type="EMBL" id="SVB17413.1"/>
    </source>
</evidence>
<dbReference type="EMBL" id="UINC01031411">
    <property type="protein sequence ID" value="SVB17413.1"/>
    <property type="molecule type" value="Genomic_DNA"/>
</dbReference>
<sequence>MPATIVLGAQWGDEGKAKIVDFLGADAEVVVRFQGGANAGHTVKVDDQTYIFHALPVGGINPNTLCVVGNGVVLDLESFFAELDDLTERGLDVGEGRVFVSNCAHVVMPYHKALDQAAEASKGSGAIGTTGRGIGPAYRDKIDRTHGIRVMDLLDTERFRDRLRGATAEKNQLLTQIYDAEPLDAEQIIRDYLVFAERLRPLVTDTSVLLNEALDEGKRVLFEGAQGTLLDVDHGTYPYVTSSNTTAGGACSGAGVGPTRIDEIIGVTKAYMTRVGNGPFPTELLDDEGERIRELGQEYGATTGRARRCGWFDATIARMSSRVNGLTNLALTRMDILDTVETLKLCTAYRLGDEVLEEFPADPRLLDK</sequence>
<keyword evidence="3" id="KW-0479">Metal-binding</keyword>
<protein>
    <recommendedName>
        <fullName evidence="9">Adenylosuccinate synthetase</fullName>
    </recommendedName>
</protein>
<dbReference type="InterPro" id="IPR033128">
    <property type="entry name" value="Adenylosuccin_syn_Lys_AS"/>
</dbReference>
<dbReference type="Pfam" id="PF00709">
    <property type="entry name" value="Adenylsucc_synt"/>
    <property type="match status" value="1"/>
</dbReference>
<dbReference type="GO" id="GO:0046872">
    <property type="term" value="F:metal ion binding"/>
    <property type="evidence" value="ECO:0007669"/>
    <property type="project" value="UniProtKB-KW"/>
</dbReference>
<dbReference type="SUPFAM" id="SSF52540">
    <property type="entry name" value="P-loop containing nucleoside triphosphate hydrolases"/>
    <property type="match status" value="1"/>
</dbReference>
<dbReference type="Gene3D" id="3.40.440.10">
    <property type="entry name" value="Adenylosuccinate Synthetase, subunit A, domain 1"/>
    <property type="match status" value="1"/>
</dbReference>
<dbReference type="SMART" id="SM00788">
    <property type="entry name" value="Adenylsucc_synt"/>
    <property type="match status" value="1"/>
</dbReference>
<evidence type="ECO:0008006" key="9">
    <source>
        <dbReference type="Google" id="ProtNLM"/>
    </source>
</evidence>
<keyword evidence="6" id="KW-0460">Magnesium</keyword>
<proteinExistence type="inferred from homology"/>
<dbReference type="InterPro" id="IPR042110">
    <property type="entry name" value="Adenylosuccinate_synth_dom2"/>
</dbReference>
<evidence type="ECO:0000256" key="3">
    <source>
        <dbReference type="ARBA" id="ARBA00022723"/>
    </source>
</evidence>
<keyword evidence="5" id="KW-0658">Purine biosynthesis</keyword>
<dbReference type="Gene3D" id="1.10.300.10">
    <property type="entry name" value="Adenylosuccinate Synthetase, subunit A, domain 2"/>
    <property type="match status" value="1"/>
</dbReference>
<name>A0A382BWH5_9ZZZZ</name>
<comment type="subunit">
    <text evidence="1">Homodimer.</text>
</comment>
<evidence type="ECO:0000256" key="5">
    <source>
        <dbReference type="ARBA" id="ARBA00022755"/>
    </source>
</evidence>
<dbReference type="GO" id="GO:0046040">
    <property type="term" value="P:IMP metabolic process"/>
    <property type="evidence" value="ECO:0007669"/>
    <property type="project" value="TreeGrafter"/>
</dbReference>
<keyword evidence="4" id="KW-0547">Nucleotide-binding</keyword>
<dbReference type="GO" id="GO:0044208">
    <property type="term" value="P:'de novo' AMP biosynthetic process"/>
    <property type="evidence" value="ECO:0007669"/>
    <property type="project" value="TreeGrafter"/>
</dbReference>
<dbReference type="AlphaFoldDB" id="A0A382BWH5"/>
<evidence type="ECO:0000256" key="2">
    <source>
        <dbReference type="ARBA" id="ARBA00022598"/>
    </source>
</evidence>
<organism evidence="8">
    <name type="scientific">marine metagenome</name>
    <dbReference type="NCBI Taxonomy" id="408172"/>
    <lineage>
        <taxon>unclassified sequences</taxon>
        <taxon>metagenomes</taxon>
        <taxon>ecological metagenomes</taxon>
    </lineage>
</organism>
<evidence type="ECO:0000256" key="7">
    <source>
        <dbReference type="ARBA" id="ARBA00023134"/>
    </source>
</evidence>
<dbReference type="InterPro" id="IPR042111">
    <property type="entry name" value="Adenylosuccinate_synth_dom3"/>
</dbReference>
<dbReference type="InterPro" id="IPR018220">
    <property type="entry name" value="Adenylosuccin_syn_GTP-bd"/>
</dbReference>
<keyword evidence="2" id="KW-0436">Ligase</keyword>
<dbReference type="CDD" id="cd03108">
    <property type="entry name" value="AdSS"/>
    <property type="match status" value="1"/>
</dbReference>
<dbReference type="InterPro" id="IPR042109">
    <property type="entry name" value="Adenylosuccinate_synth_dom1"/>
</dbReference>
<reference evidence="8" key="1">
    <citation type="submission" date="2018-05" db="EMBL/GenBank/DDBJ databases">
        <authorList>
            <person name="Lanie J.A."/>
            <person name="Ng W.-L."/>
            <person name="Kazmierczak K.M."/>
            <person name="Andrzejewski T.M."/>
            <person name="Davidsen T.M."/>
            <person name="Wayne K.J."/>
            <person name="Tettelin H."/>
            <person name="Glass J.I."/>
            <person name="Rusch D."/>
            <person name="Podicherti R."/>
            <person name="Tsui H.-C.T."/>
            <person name="Winkler M.E."/>
        </authorList>
    </citation>
    <scope>NUCLEOTIDE SEQUENCE</scope>
</reference>
<dbReference type="Gene3D" id="3.90.170.10">
    <property type="entry name" value="Adenylosuccinate Synthetase, subunit A, domain 3"/>
    <property type="match status" value="1"/>
</dbReference>
<feature type="non-terminal residue" evidence="8">
    <location>
        <position position="368"/>
    </location>
</feature>
<dbReference type="GO" id="GO:0004019">
    <property type="term" value="F:adenylosuccinate synthase activity"/>
    <property type="evidence" value="ECO:0007669"/>
    <property type="project" value="InterPro"/>
</dbReference>
<dbReference type="PROSITE" id="PS01266">
    <property type="entry name" value="ADENYLOSUCCIN_SYN_1"/>
    <property type="match status" value="1"/>
</dbReference>
<keyword evidence="7" id="KW-0342">GTP-binding</keyword>